<dbReference type="AlphaFoldDB" id="A0ABD0KK36"/>
<evidence type="ECO:0000313" key="3">
    <source>
        <dbReference type="Proteomes" id="UP001519460"/>
    </source>
</evidence>
<keyword evidence="3" id="KW-1185">Reference proteome</keyword>
<feature type="non-terminal residue" evidence="2">
    <location>
        <position position="64"/>
    </location>
</feature>
<dbReference type="Proteomes" id="UP001519460">
    <property type="component" value="Unassembled WGS sequence"/>
</dbReference>
<evidence type="ECO:0000313" key="2">
    <source>
        <dbReference type="EMBL" id="KAK7487586.1"/>
    </source>
</evidence>
<protein>
    <submittedName>
        <fullName evidence="2">Uncharacterized protein</fullName>
    </submittedName>
</protein>
<dbReference type="EMBL" id="JACVVK020000162">
    <property type="protein sequence ID" value="KAK7487586.1"/>
    <property type="molecule type" value="Genomic_DNA"/>
</dbReference>
<name>A0ABD0KK36_9CAEN</name>
<feature type="compositionally biased region" description="Polar residues" evidence="1">
    <location>
        <begin position="32"/>
        <end position="48"/>
    </location>
</feature>
<reference evidence="2 3" key="1">
    <citation type="journal article" date="2023" name="Sci. Data">
        <title>Genome assembly of the Korean intertidal mud-creeper Batillaria attramentaria.</title>
        <authorList>
            <person name="Patra A.K."/>
            <person name="Ho P.T."/>
            <person name="Jun S."/>
            <person name="Lee S.J."/>
            <person name="Kim Y."/>
            <person name="Won Y.J."/>
        </authorList>
    </citation>
    <scope>NUCLEOTIDE SEQUENCE [LARGE SCALE GENOMIC DNA]</scope>
    <source>
        <strain evidence="2">Wonlab-2016</strain>
    </source>
</reference>
<evidence type="ECO:0000256" key="1">
    <source>
        <dbReference type="SAM" id="MobiDB-lite"/>
    </source>
</evidence>
<comment type="caution">
    <text evidence="2">The sequence shown here is derived from an EMBL/GenBank/DDBJ whole genome shotgun (WGS) entry which is preliminary data.</text>
</comment>
<organism evidence="2 3">
    <name type="scientific">Batillaria attramentaria</name>
    <dbReference type="NCBI Taxonomy" id="370345"/>
    <lineage>
        <taxon>Eukaryota</taxon>
        <taxon>Metazoa</taxon>
        <taxon>Spiralia</taxon>
        <taxon>Lophotrochozoa</taxon>
        <taxon>Mollusca</taxon>
        <taxon>Gastropoda</taxon>
        <taxon>Caenogastropoda</taxon>
        <taxon>Sorbeoconcha</taxon>
        <taxon>Cerithioidea</taxon>
        <taxon>Batillariidae</taxon>
        <taxon>Batillaria</taxon>
    </lineage>
</organism>
<proteinExistence type="predicted"/>
<accession>A0ABD0KK36</accession>
<gene>
    <name evidence="2" type="ORF">BaRGS_00021136</name>
</gene>
<sequence>MGGNHRGTQGASCSIIASFTDSLVTRSCEPQQTNCNRQPTQTLTQHPSAITPAFEPAVPPEMPE</sequence>
<feature type="region of interest" description="Disordered" evidence="1">
    <location>
        <begin position="32"/>
        <end position="64"/>
    </location>
</feature>